<sequence length="304" mass="32030">MLDSLELTAGLPAPISSPPAASLSSVFPNPRRAATQPPPLSAPRSRDSRTRSVLPCYGTASEAYPTKAEPSTPPGFSLLALAPEKPSAAAIGFAAGKPPPPRTLAHSEPHLALLTPSLALQGRLEVVKAVFAASPPWQTHPHRTPLADPSTSSIRSRDAVRDAFFPVSGETSQPSPSSGTTSRTRPLLTGTSASQDHTKTAPAILDTPPSPHPAPGGHQQPTPVITVVTSSPRLPCSPEAPRTMGSTTHGELCATSAECKTVMTAVLTVKSGLDFFMIRWDWLDDHGEDVEYQDEDDFDPDASY</sequence>
<feature type="compositionally biased region" description="Low complexity" evidence="1">
    <location>
        <begin position="9"/>
        <end position="25"/>
    </location>
</feature>
<evidence type="ECO:0000256" key="1">
    <source>
        <dbReference type="SAM" id="MobiDB-lite"/>
    </source>
</evidence>
<dbReference type="AlphaFoldDB" id="A0A5J9U998"/>
<name>A0A5J9U998_9POAL</name>
<protein>
    <submittedName>
        <fullName evidence="2">Uncharacterized protein</fullName>
    </submittedName>
</protein>
<accession>A0A5J9U998</accession>
<evidence type="ECO:0000313" key="3">
    <source>
        <dbReference type="Proteomes" id="UP000324897"/>
    </source>
</evidence>
<feature type="region of interest" description="Disordered" evidence="1">
    <location>
        <begin position="166"/>
        <end position="223"/>
    </location>
</feature>
<keyword evidence="3" id="KW-1185">Reference proteome</keyword>
<feature type="region of interest" description="Disordered" evidence="1">
    <location>
        <begin position="1"/>
        <end position="53"/>
    </location>
</feature>
<dbReference type="Proteomes" id="UP000324897">
    <property type="component" value="Chromosome 7"/>
</dbReference>
<comment type="caution">
    <text evidence="2">The sequence shown here is derived from an EMBL/GenBank/DDBJ whole genome shotgun (WGS) entry which is preliminary data.</text>
</comment>
<feature type="compositionally biased region" description="Low complexity" evidence="1">
    <location>
        <begin position="171"/>
        <end position="192"/>
    </location>
</feature>
<reference evidence="2 3" key="1">
    <citation type="journal article" date="2019" name="Sci. Rep.">
        <title>A high-quality genome of Eragrostis curvula grass provides insights into Poaceae evolution and supports new strategies to enhance forage quality.</title>
        <authorList>
            <person name="Carballo J."/>
            <person name="Santos B.A.C.M."/>
            <person name="Zappacosta D."/>
            <person name="Garbus I."/>
            <person name="Selva J.P."/>
            <person name="Gallo C.A."/>
            <person name="Diaz A."/>
            <person name="Albertini E."/>
            <person name="Caccamo M."/>
            <person name="Echenique V."/>
        </authorList>
    </citation>
    <scope>NUCLEOTIDE SEQUENCE [LARGE SCALE GENOMIC DNA]</scope>
    <source>
        <strain evidence="3">cv. Victoria</strain>
        <tissue evidence="2">Leaf</tissue>
    </source>
</reference>
<feature type="non-terminal residue" evidence="2">
    <location>
        <position position="1"/>
    </location>
</feature>
<dbReference type="EMBL" id="RWGY01000029">
    <property type="protein sequence ID" value="TVU20074.1"/>
    <property type="molecule type" value="Genomic_DNA"/>
</dbReference>
<dbReference type="Gramene" id="TVU20074">
    <property type="protein sequence ID" value="TVU20074"/>
    <property type="gene ID" value="EJB05_36264"/>
</dbReference>
<evidence type="ECO:0000313" key="2">
    <source>
        <dbReference type="EMBL" id="TVU20074.1"/>
    </source>
</evidence>
<gene>
    <name evidence="2" type="ORF">EJB05_36264</name>
</gene>
<proteinExistence type="predicted"/>
<organism evidence="2 3">
    <name type="scientific">Eragrostis curvula</name>
    <name type="common">weeping love grass</name>
    <dbReference type="NCBI Taxonomy" id="38414"/>
    <lineage>
        <taxon>Eukaryota</taxon>
        <taxon>Viridiplantae</taxon>
        <taxon>Streptophyta</taxon>
        <taxon>Embryophyta</taxon>
        <taxon>Tracheophyta</taxon>
        <taxon>Spermatophyta</taxon>
        <taxon>Magnoliopsida</taxon>
        <taxon>Liliopsida</taxon>
        <taxon>Poales</taxon>
        <taxon>Poaceae</taxon>
        <taxon>PACMAD clade</taxon>
        <taxon>Chloridoideae</taxon>
        <taxon>Eragrostideae</taxon>
        <taxon>Eragrostidinae</taxon>
        <taxon>Eragrostis</taxon>
    </lineage>
</organism>
<feature type="region of interest" description="Disordered" evidence="1">
    <location>
        <begin position="136"/>
        <end position="155"/>
    </location>
</feature>